<evidence type="ECO:0000313" key="3">
    <source>
        <dbReference type="EMBL" id="VUF13595.1"/>
    </source>
</evidence>
<dbReference type="Proteomes" id="UP001055303">
    <property type="component" value="Unassembled WGS sequence"/>
</dbReference>
<proteinExistence type="predicted"/>
<dbReference type="Proteomes" id="UP000401717">
    <property type="component" value="Unassembled WGS sequence"/>
</dbReference>
<evidence type="ECO:0000313" key="5">
    <source>
        <dbReference type="Proteomes" id="UP001055303"/>
    </source>
</evidence>
<reference evidence="3 4" key="1">
    <citation type="submission" date="2019-06" db="EMBL/GenBank/DDBJ databases">
        <authorList>
            <person name="Rodrigo-Torres L."/>
            <person name="Arahal R. D."/>
            <person name="Lucena T."/>
        </authorList>
    </citation>
    <scope>NUCLEOTIDE SEQUENCE [LARGE SCALE GENOMIC DNA]</scope>
    <source>
        <strain evidence="3 4">SW08-7</strain>
    </source>
</reference>
<sequence length="55" mass="6022">MPVSRDKRCGSTVRGKPLVPENISTRAPPGRGQRPSGVRMPNQRSLTWSKCAFGL</sequence>
<evidence type="ECO:0000313" key="4">
    <source>
        <dbReference type="Proteomes" id="UP000401717"/>
    </source>
</evidence>
<organism evidence="3 4">
    <name type="scientific">Methylobacterium dankookense</name>
    <dbReference type="NCBI Taxonomy" id="560405"/>
    <lineage>
        <taxon>Bacteria</taxon>
        <taxon>Pseudomonadati</taxon>
        <taxon>Pseudomonadota</taxon>
        <taxon>Alphaproteobacteria</taxon>
        <taxon>Hyphomicrobiales</taxon>
        <taxon>Methylobacteriaceae</taxon>
        <taxon>Methylobacterium</taxon>
    </lineage>
</organism>
<reference evidence="2" key="3">
    <citation type="submission" date="2021-08" db="EMBL/GenBank/DDBJ databases">
        <authorList>
            <person name="Tani A."/>
            <person name="Ola A."/>
            <person name="Ogura Y."/>
            <person name="Katsura K."/>
            <person name="Hayashi T."/>
        </authorList>
    </citation>
    <scope>NUCLEOTIDE SEQUENCE</scope>
    <source>
        <strain evidence="2">DSM 22415</strain>
    </source>
</reference>
<keyword evidence="5" id="KW-1185">Reference proteome</keyword>
<protein>
    <submittedName>
        <fullName evidence="3">Uncharacterized protein</fullName>
    </submittedName>
</protein>
<reference evidence="2" key="2">
    <citation type="journal article" date="2021" name="Front. Microbiol.">
        <title>Comprehensive Comparative Genomics and Phenotyping of Methylobacterium Species.</title>
        <authorList>
            <person name="Alessa O."/>
            <person name="Ogura Y."/>
            <person name="Fujitani Y."/>
            <person name="Takami H."/>
            <person name="Hayashi T."/>
            <person name="Sahin N."/>
            <person name="Tani A."/>
        </authorList>
    </citation>
    <scope>NUCLEOTIDE SEQUENCE</scope>
    <source>
        <strain evidence="2">DSM 22415</strain>
    </source>
</reference>
<evidence type="ECO:0000313" key="2">
    <source>
        <dbReference type="EMBL" id="GJD55413.1"/>
    </source>
</evidence>
<feature type="region of interest" description="Disordered" evidence="1">
    <location>
        <begin position="1"/>
        <end position="43"/>
    </location>
</feature>
<evidence type="ECO:0000256" key="1">
    <source>
        <dbReference type="SAM" id="MobiDB-lite"/>
    </source>
</evidence>
<accession>A0A564FZL2</accession>
<name>A0A564FZL2_9HYPH</name>
<dbReference type="EMBL" id="CABFVH010000021">
    <property type="protein sequence ID" value="VUF13595.1"/>
    <property type="molecule type" value="Genomic_DNA"/>
</dbReference>
<dbReference type="AlphaFoldDB" id="A0A564FZL2"/>
<gene>
    <name evidence="2" type="ORF">IFDJLNFL_1298</name>
    <name evidence="3" type="ORF">MTDSW087_03302</name>
</gene>
<dbReference type="EMBL" id="BPQI01000029">
    <property type="protein sequence ID" value="GJD55413.1"/>
    <property type="molecule type" value="Genomic_DNA"/>
</dbReference>